<evidence type="ECO:0000313" key="3">
    <source>
        <dbReference type="Proteomes" id="UP000196531"/>
    </source>
</evidence>
<sequence>MSENDYRFSGISRLYGPEAREKLEAAHVCVVGVGGVGSWCVEALARSGVGELTLIDLDDICVTNVNRQLHALDETIGQLKIEVLAKRCKLINPLLKVNILAEFFTPKSADKLLSNKFTYVVDAIDSIENKILLIDECLKRGQPILTTGAAAGKQDPTKILVEDLSKTWNDRLLQRVRKTMRQRLGYPRDGRPFNVLSVFCHELPFFPHEDGSVCQIKKEDQKNLKLDCNSGYGSATFVTGTFGFVAASEVVREICKK</sequence>
<accession>A0A1Y5FCM9</accession>
<protein>
    <submittedName>
        <fullName evidence="2">tRNA threonylcarbamoyladenosine dehydratase</fullName>
    </submittedName>
</protein>
<dbReference type="GO" id="GO:0061503">
    <property type="term" value="F:tRNA threonylcarbamoyladenosine dehydratase"/>
    <property type="evidence" value="ECO:0007669"/>
    <property type="project" value="TreeGrafter"/>
</dbReference>
<dbReference type="PANTHER" id="PTHR43267:SF1">
    <property type="entry name" value="TRNA THREONYLCARBAMOYLADENOSINE DEHYDRATASE"/>
    <property type="match status" value="1"/>
</dbReference>
<proteinExistence type="predicted"/>
<comment type="caution">
    <text evidence="2">The sequence shown here is derived from an EMBL/GenBank/DDBJ whole genome shotgun (WGS) entry which is preliminary data.</text>
</comment>
<dbReference type="CDD" id="cd00755">
    <property type="entry name" value="YgdL_like"/>
    <property type="match status" value="1"/>
</dbReference>
<evidence type="ECO:0000259" key="1">
    <source>
        <dbReference type="Pfam" id="PF00899"/>
    </source>
</evidence>
<dbReference type="GO" id="GO:0061504">
    <property type="term" value="P:cyclic threonylcarbamoyladenosine biosynthetic process"/>
    <property type="evidence" value="ECO:0007669"/>
    <property type="project" value="TreeGrafter"/>
</dbReference>
<feature type="domain" description="THIF-type NAD/FAD binding fold" evidence="1">
    <location>
        <begin position="14"/>
        <end position="254"/>
    </location>
</feature>
<dbReference type="GO" id="GO:0008641">
    <property type="term" value="F:ubiquitin-like modifier activating enzyme activity"/>
    <property type="evidence" value="ECO:0007669"/>
    <property type="project" value="InterPro"/>
</dbReference>
<dbReference type="Proteomes" id="UP000196531">
    <property type="component" value="Unassembled WGS sequence"/>
</dbReference>
<dbReference type="InterPro" id="IPR035985">
    <property type="entry name" value="Ubiquitin-activating_enz"/>
</dbReference>
<evidence type="ECO:0000313" key="2">
    <source>
        <dbReference type="EMBL" id="OUR99780.1"/>
    </source>
</evidence>
<gene>
    <name evidence="2" type="ORF">A9Q84_01770</name>
</gene>
<name>A0A1Y5FCM9_9BACT</name>
<dbReference type="SUPFAM" id="SSF69572">
    <property type="entry name" value="Activating enzymes of the ubiquitin-like proteins"/>
    <property type="match status" value="1"/>
</dbReference>
<organism evidence="2 3">
    <name type="scientific">Halobacteriovorax marinus</name>
    <dbReference type="NCBI Taxonomy" id="97084"/>
    <lineage>
        <taxon>Bacteria</taxon>
        <taxon>Pseudomonadati</taxon>
        <taxon>Bdellovibrionota</taxon>
        <taxon>Bacteriovoracia</taxon>
        <taxon>Bacteriovoracales</taxon>
        <taxon>Halobacteriovoraceae</taxon>
        <taxon>Halobacteriovorax</taxon>
    </lineage>
</organism>
<dbReference type="AlphaFoldDB" id="A0A1Y5FCM9"/>
<dbReference type="InterPro" id="IPR045886">
    <property type="entry name" value="ThiF/MoeB/HesA"/>
</dbReference>
<dbReference type="PANTHER" id="PTHR43267">
    <property type="entry name" value="TRNA THREONYLCARBAMOYLADENOSINE DEHYDRATASE"/>
    <property type="match status" value="1"/>
</dbReference>
<reference evidence="3" key="1">
    <citation type="journal article" date="2017" name="Proc. Natl. Acad. Sci. U.S.A.">
        <title>Simulation of Deepwater Horizon oil plume reveals substrate specialization within a complex community of hydrocarbon-degraders.</title>
        <authorList>
            <person name="Hu P."/>
            <person name="Dubinsky E.A."/>
            <person name="Probst A.J."/>
            <person name="Wang J."/>
            <person name="Sieber C.M.K."/>
            <person name="Tom L.M."/>
            <person name="Gardinali P."/>
            <person name="Banfield J.F."/>
            <person name="Atlas R.M."/>
            <person name="Andersen G.L."/>
        </authorList>
    </citation>
    <scope>NUCLEOTIDE SEQUENCE [LARGE SCALE GENOMIC DNA]</scope>
</reference>
<dbReference type="InterPro" id="IPR000594">
    <property type="entry name" value="ThiF_NAD_FAD-bd"/>
</dbReference>
<dbReference type="EMBL" id="MAAO01000002">
    <property type="protein sequence ID" value="OUR99780.1"/>
    <property type="molecule type" value="Genomic_DNA"/>
</dbReference>
<dbReference type="Gene3D" id="3.40.50.720">
    <property type="entry name" value="NAD(P)-binding Rossmann-like Domain"/>
    <property type="match status" value="1"/>
</dbReference>
<dbReference type="Pfam" id="PF00899">
    <property type="entry name" value="ThiF"/>
    <property type="match status" value="1"/>
</dbReference>